<dbReference type="NCBIfam" id="TIGR03960">
    <property type="entry name" value="rSAM_fuse_unch"/>
    <property type="match status" value="1"/>
</dbReference>
<dbReference type="PROSITE" id="PS51918">
    <property type="entry name" value="RADICAL_SAM"/>
    <property type="match status" value="1"/>
</dbReference>
<dbReference type="Proteomes" id="UP000001933">
    <property type="component" value="Chromosome"/>
</dbReference>
<feature type="domain" description="Radical SAM core" evidence="2">
    <location>
        <begin position="232"/>
        <end position="461"/>
    </location>
</feature>
<dbReference type="GO" id="GO:0016491">
    <property type="term" value="F:oxidoreductase activity"/>
    <property type="evidence" value="ECO:0007669"/>
    <property type="project" value="UniProtKB-KW"/>
</dbReference>
<dbReference type="InParanoid" id="Q2LR83"/>
<dbReference type="InterPro" id="IPR007197">
    <property type="entry name" value="rSAM"/>
</dbReference>
<dbReference type="EC" id="1.8.-.-" evidence="3"/>
<dbReference type="SFLD" id="SFLDS00029">
    <property type="entry name" value="Radical_SAM"/>
    <property type="match status" value="1"/>
</dbReference>
<gene>
    <name evidence="3" type="ORF">SYN_01355</name>
</gene>
<feature type="compositionally biased region" description="Basic and acidic residues" evidence="1">
    <location>
        <begin position="585"/>
        <end position="600"/>
    </location>
</feature>
<dbReference type="SMART" id="SM00729">
    <property type="entry name" value="Elp3"/>
    <property type="match status" value="1"/>
</dbReference>
<dbReference type="OrthoDB" id="9806827at2"/>
<dbReference type="InterPro" id="IPR045784">
    <property type="entry name" value="Radical_SAM_N2"/>
</dbReference>
<dbReference type="AlphaFoldDB" id="Q2LR83"/>
<dbReference type="InterPro" id="IPR023862">
    <property type="entry name" value="CHP03960_rSAM"/>
</dbReference>
<keyword evidence="3" id="KW-0560">Oxidoreductase</keyword>
<dbReference type="PANTHER" id="PTHR42731">
    <property type="entry name" value="SLL1084 PROTEIN"/>
    <property type="match status" value="1"/>
</dbReference>
<dbReference type="NCBIfam" id="TIGR03936">
    <property type="entry name" value="sam_1_link_chp"/>
    <property type="match status" value="1"/>
</dbReference>
<feature type="region of interest" description="Disordered" evidence="1">
    <location>
        <begin position="585"/>
        <end position="605"/>
    </location>
</feature>
<protein>
    <submittedName>
        <fullName evidence="3">Fe-S oxidoreductase</fullName>
        <ecNumber evidence="3">1.8.-.-</ecNumber>
    </submittedName>
</protein>
<dbReference type="CDD" id="cd01335">
    <property type="entry name" value="Radical_SAM"/>
    <property type="match status" value="1"/>
</dbReference>
<evidence type="ECO:0000313" key="3">
    <source>
        <dbReference type="EMBL" id="ABC76590.1"/>
    </source>
</evidence>
<dbReference type="Pfam" id="PF19864">
    <property type="entry name" value="Radical_SAM_N2"/>
    <property type="match status" value="1"/>
</dbReference>
<dbReference type="Pfam" id="PF04055">
    <property type="entry name" value="Radical_SAM"/>
    <property type="match status" value="1"/>
</dbReference>
<keyword evidence="4" id="KW-1185">Reference proteome</keyword>
<evidence type="ECO:0000313" key="4">
    <source>
        <dbReference type="Proteomes" id="UP000001933"/>
    </source>
</evidence>
<evidence type="ECO:0000259" key="2">
    <source>
        <dbReference type="PROSITE" id="PS51918"/>
    </source>
</evidence>
<evidence type="ECO:0000256" key="1">
    <source>
        <dbReference type="SAM" id="MobiDB-lite"/>
    </source>
</evidence>
<proteinExistence type="predicted"/>
<dbReference type="eggNOG" id="COG1032">
    <property type="taxonomic scope" value="Bacteria"/>
</dbReference>
<dbReference type="SFLD" id="SFLDG01082">
    <property type="entry name" value="B12-binding_domain_containing"/>
    <property type="match status" value="1"/>
</dbReference>
<dbReference type="Pfam" id="PF10105">
    <property type="entry name" value="DUF2344"/>
    <property type="match status" value="1"/>
</dbReference>
<dbReference type="SUPFAM" id="SSF102114">
    <property type="entry name" value="Radical SAM enzymes"/>
    <property type="match status" value="1"/>
</dbReference>
<dbReference type="InterPro" id="IPR018768">
    <property type="entry name" value="DUF2344"/>
</dbReference>
<organism evidence="3 4">
    <name type="scientific">Syntrophus aciditrophicus (strain SB)</name>
    <dbReference type="NCBI Taxonomy" id="56780"/>
    <lineage>
        <taxon>Bacteria</taxon>
        <taxon>Pseudomonadati</taxon>
        <taxon>Thermodesulfobacteriota</taxon>
        <taxon>Syntrophia</taxon>
        <taxon>Syntrophales</taxon>
        <taxon>Syntrophaceae</taxon>
        <taxon>Syntrophus</taxon>
    </lineage>
</organism>
<dbReference type="eggNOG" id="COG5011">
    <property type="taxonomic scope" value="Bacteria"/>
</dbReference>
<dbReference type="InterPro" id="IPR023404">
    <property type="entry name" value="rSAM_horseshoe"/>
</dbReference>
<dbReference type="PANTHER" id="PTHR42731:SF1">
    <property type="entry name" value="RADICAL SAM DOMAIN PROTEIN"/>
    <property type="match status" value="1"/>
</dbReference>
<accession>Q2LR83</accession>
<dbReference type="KEGG" id="sat:SYN_01355"/>
<dbReference type="InterPro" id="IPR058240">
    <property type="entry name" value="rSAM_sf"/>
</dbReference>
<dbReference type="RefSeq" id="WP_011416624.1">
    <property type="nucleotide sequence ID" value="NC_007759.1"/>
</dbReference>
<dbReference type="Gene3D" id="3.80.30.20">
    <property type="entry name" value="tm_1862 like domain"/>
    <property type="match status" value="1"/>
</dbReference>
<dbReference type="InterPro" id="IPR006638">
    <property type="entry name" value="Elp3/MiaA/NifB-like_rSAM"/>
</dbReference>
<dbReference type="HOGENOM" id="CLU_011543_2_2_7"/>
<dbReference type="EMBL" id="CP000252">
    <property type="protein sequence ID" value="ABC76590.1"/>
    <property type="molecule type" value="Genomic_DNA"/>
</dbReference>
<name>Q2LR83_SYNAS</name>
<dbReference type="STRING" id="56780.SYN_01355"/>
<sequence>MSLDNLLASVSKPSRYLGGEVNSIRKDIDACPVRIALAFPDTYEVGMSHLGMQILYAILNGYPDVAAERCYAPWPDMETLLRTHRLPLTTLESRKPLSAFDLVGFSLQYELSYTNVLNMLELGGIPLRARDRGKEDPLVIAGGPCAFNPAPMTPFIDAFVIGEGEEVISEIAASLREAKARGHERSRKLEQLAAIPGIYVPALFSGSRIRKRIVTDLDSWRVPLKPVVPLMKTIHDRITLEIARGCTRGCRFCQAGMVWRPVRERNLRTLEKSAEQQLCSTGYDEISLLSLSSGDYSRIEDLLIRLMDRYYSRRIALSLPSLRTETLTRTLIENIRKVRKTSFTLAPEAGTQRLRNVINKGNTEENLLAATAQVFAAGWKAVKLYFMIGLPTETETDLDGIIELGHKVSRYSRNRGQVTLSLSTFVPKPHTPFQWHRQIDMEEIAEKQLYIRNSISSRNISIKFHDRRMSLLEGLFSRGNEALGELIEKAFRLGCRFDGWSDQLRFDLWEQAMENLNISTDAYLRERTFEEDLPWDPVDCGVSRDFLEKELLRSLSGQLTEDCRRGNCLQCGVCDHQAIRIERAETGKAEREQAPPDQQERMPATDSKVTRLRLTFRKHGTARLLAHLEITEALIRAIKKSGETFVFTEGFHPHPKISFAFATAVGMESDEEYADIQLRNLSAEPTALMGAINAGLPAGFELTSIAEIFPGTPSLSKIIRGFVYEITVPECMRAEIEWPRVARQAAEFRTASSFSMVRDTRDKTVIRDIRPLVEDLELSPESGKISFCLLLGKEGSVKPVEILTEVLDFDKEVVPLMRISKVKTLFIS</sequence>
<dbReference type="GO" id="GO:0051536">
    <property type="term" value="F:iron-sulfur cluster binding"/>
    <property type="evidence" value="ECO:0007669"/>
    <property type="project" value="InterPro"/>
</dbReference>
<reference evidence="3 4" key="1">
    <citation type="journal article" date="2007" name="Proc. Natl. Acad. Sci. U.S.A.">
        <title>The genome of Syntrophus aciditrophicus: life at the thermodynamic limit of microbial growth.</title>
        <authorList>
            <person name="McInerney M.J."/>
            <person name="Rohlin L."/>
            <person name="Mouttaki H."/>
            <person name="Kim U."/>
            <person name="Krupp R.S."/>
            <person name="Rios-Hernandez L."/>
            <person name="Sieber J."/>
            <person name="Struchtemeyer C.G."/>
            <person name="Bhattacharyya A."/>
            <person name="Campbell J.W."/>
            <person name="Gunsalus R.P."/>
        </authorList>
    </citation>
    <scope>NUCLEOTIDE SEQUENCE [LARGE SCALE GENOMIC DNA]</scope>
    <source>
        <strain evidence="3 4">SB</strain>
    </source>
</reference>